<dbReference type="Pfam" id="PF12019">
    <property type="entry name" value="GspH"/>
    <property type="match status" value="1"/>
</dbReference>
<dbReference type="GO" id="GO:0015627">
    <property type="term" value="C:type II protein secretion system complex"/>
    <property type="evidence" value="ECO:0007669"/>
    <property type="project" value="InterPro"/>
</dbReference>
<dbReference type="OrthoDB" id="6198194at2"/>
<dbReference type="SUPFAM" id="SSF54523">
    <property type="entry name" value="Pili subunits"/>
    <property type="match status" value="1"/>
</dbReference>
<evidence type="ECO:0000256" key="3">
    <source>
        <dbReference type="ARBA" id="ARBA00022475"/>
    </source>
</evidence>
<feature type="transmembrane region" description="Helical" evidence="11">
    <location>
        <begin position="12"/>
        <end position="33"/>
    </location>
</feature>
<evidence type="ECO:0000259" key="12">
    <source>
        <dbReference type="Pfam" id="PF12019"/>
    </source>
</evidence>
<comment type="similarity">
    <text evidence="9">Belongs to the GSP H family.</text>
</comment>
<evidence type="ECO:0000313" key="13">
    <source>
        <dbReference type="EMBL" id="TDO10530.1"/>
    </source>
</evidence>
<dbReference type="PROSITE" id="PS00409">
    <property type="entry name" value="PROKAR_NTER_METHYL"/>
    <property type="match status" value="1"/>
</dbReference>
<evidence type="ECO:0000256" key="8">
    <source>
        <dbReference type="ARBA" id="ARBA00023136"/>
    </source>
</evidence>
<evidence type="ECO:0000256" key="1">
    <source>
        <dbReference type="ARBA" id="ARBA00004377"/>
    </source>
</evidence>
<organism evidence="13 14">
    <name type="scientific">Halomonas ventosae</name>
    <dbReference type="NCBI Taxonomy" id="229007"/>
    <lineage>
        <taxon>Bacteria</taxon>
        <taxon>Pseudomonadati</taxon>
        <taxon>Pseudomonadota</taxon>
        <taxon>Gammaproteobacteria</taxon>
        <taxon>Oceanospirillales</taxon>
        <taxon>Halomonadaceae</taxon>
        <taxon>Halomonas</taxon>
    </lineage>
</organism>
<evidence type="ECO:0000256" key="5">
    <source>
        <dbReference type="ARBA" id="ARBA00022519"/>
    </source>
</evidence>
<gene>
    <name evidence="13" type="ORF">DFO68_10555</name>
</gene>
<keyword evidence="5" id="KW-0997">Cell inner membrane</keyword>
<evidence type="ECO:0000313" key="14">
    <source>
        <dbReference type="Proteomes" id="UP000295150"/>
    </source>
</evidence>
<evidence type="ECO:0000256" key="7">
    <source>
        <dbReference type="ARBA" id="ARBA00022989"/>
    </source>
</evidence>
<dbReference type="InterPro" id="IPR012902">
    <property type="entry name" value="N_methyl_site"/>
</dbReference>
<evidence type="ECO:0000256" key="9">
    <source>
        <dbReference type="ARBA" id="ARBA00025772"/>
    </source>
</evidence>
<sequence length="173" mass="18729">MKAPRHSGFTLIELLTVVAIIAIMATWAIPGFGRLADRAELDRQADRLWLALGTTRLEAAERRQTVFLCPSHDTSACSSNWQDSLLLFVDADKDGAFNAGDELIQRFNAAASNVSIDATGPTSNGISFKADGFTSDWGSFTLCHSERADETARKIVISSARMRRDDGGDCSGT</sequence>
<keyword evidence="14" id="KW-1185">Reference proteome</keyword>
<evidence type="ECO:0000256" key="4">
    <source>
        <dbReference type="ARBA" id="ARBA00022481"/>
    </source>
</evidence>
<keyword evidence="7 11" id="KW-1133">Transmembrane helix</keyword>
<dbReference type="InterPro" id="IPR022346">
    <property type="entry name" value="T2SS_GspH"/>
</dbReference>
<keyword evidence="3" id="KW-1003">Cell membrane</keyword>
<evidence type="ECO:0000256" key="2">
    <source>
        <dbReference type="ARBA" id="ARBA00021549"/>
    </source>
</evidence>
<keyword evidence="6 11" id="KW-0812">Transmembrane</keyword>
<name>A0A4R6HNJ2_9GAMM</name>
<keyword evidence="4" id="KW-0488">Methylation</keyword>
<dbReference type="EMBL" id="SNWH01000005">
    <property type="protein sequence ID" value="TDO10530.1"/>
    <property type="molecule type" value="Genomic_DNA"/>
</dbReference>
<comment type="subcellular location">
    <subcellularLocation>
        <location evidence="1">Cell inner membrane</location>
        <topology evidence="1">Single-pass membrane protein</topology>
    </subcellularLocation>
</comment>
<dbReference type="GO" id="GO:0005886">
    <property type="term" value="C:plasma membrane"/>
    <property type="evidence" value="ECO:0007669"/>
    <property type="project" value="UniProtKB-SubCell"/>
</dbReference>
<dbReference type="Gene3D" id="3.55.40.10">
    <property type="entry name" value="minor pseudopilin epsh domain"/>
    <property type="match status" value="1"/>
</dbReference>
<dbReference type="AlphaFoldDB" id="A0A4R6HNJ2"/>
<dbReference type="NCBIfam" id="TIGR02532">
    <property type="entry name" value="IV_pilin_GFxxxE"/>
    <property type="match status" value="1"/>
</dbReference>
<evidence type="ECO:0000256" key="11">
    <source>
        <dbReference type="SAM" id="Phobius"/>
    </source>
</evidence>
<comment type="caution">
    <text evidence="13">The sequence shown here is derived from an EMBL/GenBank/DDBJ whole genome shotgun (WGS) entry which is preliminary data.</text>
</comment>
<evidence type="ECO:0000256" key="10">
    <source>
        <dbReference type="ARBA" id="ARBA00030775"/>
    </source>
</evidence>
<dbReference type="Pfam" id="PF07963">
    <property type="entry name" value="N_methyl"/>
    <property type="match status" value="1"/>
</dbReference>
<feature type="domain" description="General secretion pathway GspH" evidence="12">
    <location>
        <begin position="44"/>
        <end position="159"/>
    </location>
</feature>
<evidence type="ECO:0000256" key="6">
    <source>
        <dbReference type="ARBA" id="ARBA00022692"/>
    </source>
</evidence>
<protein>
    <recommendedName>
        <fullName evidence="2">Type II secretion system protein H</fullName>
    </recommendedName>
    <alternativeName>
        <fullName evidence="10">General secretion pathway protein H</fullName>
    </alternativeName>
</protein>
<dbReference type="InterPro" id="IPR045584">
    <property type="entry name" value="Pilin-like"/>
</dbReference>
<dbReference type="Proteomes" id="UP000295150">
    <property type="component" value="Unassembled WGS sequence"/>
</dbReference>
<dbReference type="RefSeq" id="WP_133482688.1">
    <property type="nucleotide sequence ID" value="NZ_SNWH01000005.1"/>
</dbReference>
<dbReference type="GO" id="GO:0015628">
    <property type="term" value="P:protein secretion by the type II secretion system"/>
    <property type="evidence" value="ECO:0007669"/>
    <property type="project" value="InterPro"/>
</dbReference>
<keyword evidence="8 11" id="KW-0472">Membrane</keyword>
<reference evidence="13 14" key="1">
    <citation type="submission" date="2019-03" db="EMBL/GenBank/DDBJ databases">
        <title>Freshwater and sediment microbial communities from various areas in North America, analyzing microbe dynamics in response to fracking.</title>
        <authorList>
            <person name="Lamendella R."/>
        </authorList>
    </citation>
    <scope>NUCLEOTIDE SEQUENCE [LARGE SCALE GENOMIC DNA]</scope>
    <source>
        <strain evidence="13 14">1_TX</strain>
    </source>
</reference>
<proteinExistence type="inferred from homology"/>
<accession>A0A4R6HNJ2</accession>